<dbReference type="AlphaFoldDB" id="A0A395JFE2"/>
<evidence type="ECO:0000256" key="1">
    <source>
        <dbReference type="ARBA" id="ARBA00031200"/>
    </source>
</evidence>
<feature type="transmembrane region" description="Helical" evidence="2">
    <location>
        <begin position="548"/>
        <end position="570"/>
    </location>
</feature>
<dbReference type="FunCoup" id="A0A395JFE2">
    <property type="interactions" value="170"/>
</dbReference>
<proteinExistence type="predicted"/>
<feature type="transmembrane region" description="Helical" evidence="2">
    <location>
        <begin position="267"/>
        <end position="296"/>
    </location>
</feature>
<keyword evidence="2" id="KW-0472">Membrane</keyword>
<dbReference type="PANTHER" id="PTHR43185">
    <property type="entry name" value="FERROUS IRON TRANSPORT PROTEIN B"/>
    <property type="match status" value="1"/>
</dbReference>
<comment type="caution">
    <text evidence="4">The sequence shown here is derived from an EMBL/GenBank/DDBJ whole genome shotgun (WGS) entry which is preliminary data.</text>
</comment>
<dbReference type="InterPro" id="IPR011642">
    <property type="entry name" value="Gate_dom"/>
</dbReference>
<dbReference type="GO" id="GO:0005525">
    <property type="term" value="F:GTP binding"/>
    <property type="evidence" value="ECO:0007669"/>
    <property type="project" value="InterPro"/>
</dbReference>
<dbReference type="EMBL" id="QNRT01000006">
    <property type="protein sequence ID" value="RBP48523.1"/>
    <property type="molecule type" value="Genomic_DNA"/>
</dbReference>
<sequence>MSSILVVGKPNSGKSLLFNRLTGVNQKVANFPGVTVEIKTASFRKHILIDFPGTYSLDPISKDEQIAVDQFVDYISNKRVKGVLCMLDSTRLERSLVFALQAQKFALEADVPVVFALNMMDEIARVGETVDVENLERDLGCKVYAISTRQRQGLEELSEALDTLATDPELFLPASTLDLDFDPVVRAHQLHAKYGANVDRLLRTQNRLDRFFLSGIMGGIAFVLIMLLLFQSIFTWAVPLMDGVEAGVSWLSQFTTSHLSDGVFKDFLVDAVFGGVGSFLVFVPQIMVLTFIIGLLEDSGYLARASVICHRALSAAGVSGMSFVPYLSGFACAIPAMFAARTIASPKRRLLTILTIPLMSCSARLPVYSLIVLVLIPPTKVLGGLLDMRGVVFFGLYMLGIVAALVVSAMLSKFAVKNEEDVPFILELPPYRLPSFKPLIERSINSAKAFVKKAGNVIFVVTVLVWVLGYFPNGAGNLESSYLGMLGRIIEPIFAPLDLDWRYGVAILASFVAREVFVGTLGTMFGIDGADENIAGLAANVQADGLSMASGMALLVFYVLALQCASTLAVMRKEVGNNRIPVYSFIGYSLLAYVGAVITFQLVTLFA</sequence>
<dbReference type="Pfam" id="PF07664">
    <property type="entry name" value="FeoB_C"/>
    <property type="match status" value="1"/>
</dbReference>
<dbReference type="CDD" id="cd01879">
    <property type="entry name" value="FeoB"/>
    <property type="match status" value="1"/>
</dbReference>
<dbReference type="GO" id="GO:0005886">
    <property type="term" value="C:plasma membrane"/>
    <property type="evidence" value="ECO:0007669"/>
    <property type="project" value="TreeGrafter"/>
</dbReference>
<feature type="transmembrane region" description="Helical" evidence="2">
    <location>
        <begin position="582"/>
        <end position="606"/>
    </location>
</feature>
<keyword evidence="2" id="KW-0812">Transmembrane</keyword>
<reference evidence="4 5" key="1">
    <citation type="submission" date="2018-06" db="EMBL/GenBank/DDBJ databases">
        <title>Genomic Encyclopedia of Type Strains, Phase IV (KMG-IV): sequencing the most valuable type-strain genomes for metagenomic binning, comparative biology and taxonomic classification.</title>
        <authorList>
            <person name="Goeker M."/>
        </authorList>
    </citation>
    <scope>NUCLEOTIDE SEQUENCE [LARGE SCALE GENOMIC DNA]</scope>
    <source>
        <strain evidence="4 5">DSM 24032</strain>
    </source>
</reference>
<feature type="transmembrane region" description="Helical" evidence="2">
    <location>
        <begin position="316"/>
        <end position="338"/>
    </location>
</feature>
<dbReference type="InterPro" id="IPR011640">
    <property type="entry name" value="Fe2_transport_prot_B_C"/>
</dbReference>
<dbReference type="GO" id="GO:0015093">
    <property type="term" value="F:ferrous iron transmembrane transporter activity"/>
    <property type="evidence" value="ECO:0007669"/>
    <property type="project" value="InterPro"/>
</dbReference>
<dbReference type="Proteomes" id="UP000253083">
    <property type="component" value="Unassembled WGS sequence"/>
</dbReference>
<organism evidence="4 5">
    <name type="scientific">Arenicella xantha</name>
    <dbReference type="NCBI Taxonomy" id="644221"/>
    <lineage>
        <taxon>Bacteria</taxon>
        <taxon>Pseudomonadati</taxon>
        <taxon>Pseudomonadota</taxon>
        <taxon>Gammaproteobacteria</taxon>
        <taxon>Arenicellales</taxon>
        <taxon>Arenicellaceae</taxon>
        <taxon>Arenicella</taxon>
    </lineage>
</organism>
<gene>
    <name evidence="4" type="ORF">DFR28_1068</name>
</gene>
<dbReference type="Pfam" id="PF07670">
    <property type="entry name" value="Gate"/>
    <property type="match status" value="2"/>
</dbReference>
<evidence type="ECO:0000259" key="3">
    <source>
        <dbReference type="PROSITE" id="PS51711"/>
    </source>
</evidence>
<keyword evidence="2" id="KW-1133">Transmembrane helix</keyword>
<dbReference type="SUPFAM" id="SSF52540">
    <property type="entry name" value="P-loop containing nucleoside triphosphate hydrolases"/>
    <property type="match status" value="1"/>
</dbReference>
<dbReference type="PROSITE" id="PS51711">
    <property type="entry name" value="G_FEOB"/>
    <property type="match status" value="1"/>
</dbReference>
<feature type="domain" description="FeoB-type G" evidence="3">
    <location>
        <begin position="1"/>
        <end position="167"/>
    </location>
</feature>
<feature type="transmembrane region" description="Helical" evidence="2">
    <location>
        <begin position="211"/>
        <end position="230"/>
    </location>
</feature>
<dbReference type="InterPro" id="IPR027417">
    <property type="entry name" value="P-loop_NTPase"/>
</dbReference>
<feature type="transmembrane region" description="Helical" evidence="2">
    <location>
        <begin position="350"/>
        <end position="376"/>
    </location>
</feature>
<evidence type="ECO:0000313" key="5">
    <source>
        <dbReference type="Proteomes" id="UP000253083"/>
    </source>
</evidence>
<keyword evidence="5" id="KW-1185">Reference proteome</keyword>
<evidence type="ECO:0000256" key="2">
    <source>
        <dbReference type="SAM" id="Phobius"/>
    </source>
</evidence>
<dbReference type="Pfam" id="PF02421">
    <property type="entry name" value="FeoB_N"/>
    <property type="match status" value="1"/>
</dbReference>
<dbReference type="InterPro" id="IPR030389">
    <property type="entry name" value="G_FEOB_dom"/>
</dbReference>
<evidence type="ECO:0000313" key="4">
    <source>
        <dbReference type="EMBL" id="RBP48523.1"/>
    </source>
</evidence>
<dbReference type="Gene3D" id="3.40.50.300">
    <property type="entry name" value="P-loop containing nucleotide triphosphate hydrolases"/>
    <property type="match status" value="1"/>
</dbReference>
<dbReference type="OrthoDB" id="9809127at2"/>
<name>A0A395JFE2_9GAMM</name>
<dbReference type="PANTHER" id="PTHR43185:SF1">
    <property type="entry name" value="FE(2+) TRANSPORTER FEOB"/>
    <property type="match status" value="1"/>
</dbReference>
<dbReference type="InParanoid" id="A0A395JFE2"/>
<dbReference type="RefSeq" id="WP_113955558.1">
    <property type="nucleotide sequence ID" value="NZ_QNRT01000006.1"/>
</dbReference>
<accession>A0A395JFE2</accession>
<protein>
    <recommendedName>
        <fullName evidence="1">Ferrous iron transport protein B</fullName>
    </recommendedName>
</protein>
<feature type="transmembrane region" description="Helical" evidence="2">
    <location>
        <begin position="388"/>
        <end position="411"/>
    </location>
</feature>
<dbReference type="InterPro" id="IPR050860">
    <property type="entry name" value="FeoB_GTPase"/>
</dbReference>
<feature type="transmembrane region" description="Helical" evidence="2">
    <location>
        <begin position="454"/>
        <end position="471"/>
    </location>
</feature>